<dbReference type="RefSeq" id="WP_228856359.1">
    <property type="nucleotide sequence ID" value="NZ_AP024086.1"/>
</dbReference>
<proteinExistence type="predicted"/>
<evidence type="ECO:0000313" key="1">
    <source>
        <dbReference type="EMBL" id="BCL60204.1"/>
    </source>
</evidence>
<reference evidence="1" key="1">
    <citation type="submission" date="2020-09" db="EMBL/GenBank/DDBJ databases">
        <title>Desulfogranum mesoprofundum gen. nov., sp. nov., a novel mesophilic, sulfate-reducing chemolithoautotroph isolated from a deep-sea hydrothermal vent chimney in the Suiyo Seamount.</title>
        <authorList>
            <person name="Hashimoto Y."/>
            <person name="Nakagawa S."/>
        </authorList>
    </citation>
    <scope>NUCLEOTIDE SEQUENCE</scope>
    <source>
        <strain evidence="1">KT2</strain>
    </source>
</reference>
<dbReference type="KEGG" id="dbk:DGMP_08970"/>
<organism evidence="1 2">
    <name type="scientific">Desulfomarina profundi</name>
    <dbReference type="NCBI Taxonomy" id="2772557"/>
    <lineage>
        <taxon>Bacteria</taxon>
        <taxon>Pseudomonadati</taxon>
        <taxon>Thermodesulfobacteriota</taxon>
        <taxon>Desulfobulbia</taxon>
        <taxon>Desulfobulbales</taxon>
        <taxon>Desulfobulbaceae</taxon>
        <taxon>Desulfomarina</taxon>
    </lineage>
</organism>
<name>A0A8D5FR25_9BACT</name>
<protein>
    <recommendedName>
        <fullName evidence="3">Phosphohydrolase</fullName>
    </recommendedName>
</protein>
<accession>A0A8D5FR25</accession>
<gene>
    <name evidence="1" type="ORF">DGMP_08970</name>
</gene>
<dbReference type="AlphaFoldDB" id="A0A8D5FR25"/>
<evidence type="ECO:0008006" key="3">
    <source>
        <dbReference type="Google" id="ProtNLM"/>
    </source>
</evidence>
<dbReference type="EMBL" id="AP024086">
    <property type="protein sequence ID" value="BCL60204.1"/>
    <property type="molecule type" value="Genomic_DNA"/>
</dbReference>
<sequence length="205" mass="22981">MKCPGQDMQYWTDNAIFEVDCPKCGKPVEFYKDDTSRKCPHCENRFVNPKMDFGCAAYCPFAEQCIGTLPEEFKGVQDTLLKDKVAVEVKRYFHTDFKAISRATKIARFAENIGKAEGGKLAVILCCAYLEGVAEKNAEDILKKLSTNDAITDEVLSVLKQLKTDNAPDSIEAQIVHDAVSLFSEENPENQFFTKTAQEMLTEQA</sequence>
<keyword evidence="2" id="KW-1185">Reference proteome</keyword>
<dbReference type="Proteomes" id="UP000826725">
    <property type="component" value="Chromosome"/>
</dbReference>
<evidence type="ECO:0000313" key="2">
    <source>
        <dbReference type="Proteomes" id="UP000826725"/>
    </source>
</evidence>